<dbReference type="InterPro" id="IPR044068">
    <property type="entry name" value="CB"/>
</dbReference>
<dbReference type="Pfam" id="PF00589">
    <property type="entry name" value="Phage_integrase"/>
    <property type="match status" value="1"/>
</dbReference>
<evidence type="ECO:0000256" key="6">
    <source>
        <dbReference type="ARBA" id="ARBA00023125"/>
    </source>
</evidence>
<evidence type="ECO:0000256" key="4">
    <source>
        <dbReference type="ARBA" id="ARBA00022829"/>
    </source>
</evidence>
<reference evidence="12 13" key="1">
    <citation type="submission" date="2016-10" db="EMBL/GenBank/DDBJ databases">
        <authorList>
            <person name="de Groot N.N."/>
        </authorList>
    </citation>
    <scope>NUCLEOTIDE SEQUENCE [LARGE SCALE GENOMIC DNA]</scope>
    <source>
        <strain evidence="12 13">DSM 100674</strain>
    </source>
</reference>
<name>A0A1H7LGC6_9RHOB</name>
<feature type="active site" description="O-(3'-phospho-DNA)-tyrosine intermediate" evidence="9">
    <location>
        <position position="288"/>
    </location>
</feature>
<evidence type="ECO:0000259" key="11">
    <source>
        <dbReference type="PROSITE" id="PS51900"/>
    </source>
</evidence>
<dbReference type="PANTHER" id="PTHR30349:SF90">
    <property type="entry name" value="TYROSINE RECOMBINASE XERD"/>
    <property type="match status" value="1"/>
</dbReference>
<dbReference type="STRING" id="1287727.SAMN05443999_10353"/>
<dbReference type="GO" id="GO:0009037">
    <property type="term" value="F:tyrosine-based site-specific recombinase activity"/>
    <property type="evidence" value="ECO:0007669"/>
    <property type="project" value="UniProtKB-UniRule"/>
</dbReference>
<evidence type="ECO:0000259" key="10">
    <source>
        <dbReference type="PROSITE" id="PS51898"/>
    </source>
</evidence>
<dbReference type="AlphaFoldDB" id="A0A1H7LGC6"/>
<keyword evidence="8 9" id="KW-0131">Cell cycle</keyword>
<dbReference type="GO" id="GO:0051301">
    <property type="term" value="P:cell division"/>
    <property type="evidence" value="ECO:0007669"/>
    <property type="project" value="UniProtKB-KW"/>
</dbReference>
<dbReference type="InterPro" id="IPR013762">
    <property type="entry name" value="Integrase-like_cat_sf"/>
</dbReference>
<dbReference type="OrthoDB" id="9801717at2"/>
<evidence type="ECO:0000256" key="2">
    <source>
        <dbReference type="ARBA" id="ARBA00022490"/>
    </source>
</evidence>
<dbReference type="Pfam" id="PF02899">
    <property type="entry name" value="Phage_int_SAM_1"/>
    <property type="match status" value="1"/>
</dbReference>
<feature type="active site" evidence="9">
    <location>
        <position position="151"/>
    </location>
</feature>
<dbReference type="PROSITE" id="PS51898">
    <property type="entry name" value="TYR_RECOMBINASE"/>
    <property type="match status" value="1"/>
</dbReference>
<dbReference type="GO" id="GO:0007059">
    <property type="term" value="P:chromosome segregation"/>
    <property type="evidence" value="ECO:0007669"/>
    <property type="project" value="UniProtKB-UniRule"/>
</dbReference>
<organism evidence="12 13">
    <name type="scientific">Roseovarius azorensis</name>
    <dbReference type="NCBI Taxonomy" id="1287727"/>
    <lineage>
        <taxon>Bacteria</taxon>
        <taxon>Pseudomonadati</taxon>
        <taxon>Pseudomonadota</taxon>
        <taxon>Alphaproteobacteria</taxon>
        <taxon>Rhodobacterales</taxon>
        <taxon>Roseobacteraceae</taxon>
        <taxon>Roseovarius</taxon>
    </lineage>
</organism>
<evidence type="ECO:0000313" key="12">
    <source>
        <dbReference type="EMBL" id="SEK98014.1"/>
    </source>
</evidence>
<comment type="subcellular location">
    <subcellularLocation>
        <location evidence="1 9">Cytoplasm</location>
    </subcellularLocation>
</comment>
<feature type="active site" evidence="9">
    <location>
        <position position="175"/>
    </location>
</feature>
<accession>A0A1H7LGC6</accession>
<gene>
    <name evidence="9" type="primary">xerC</name>
    <name evidence="12" type="ORF">SAMN05443999_10353</name>
</gene>
<dbReference type="Gene3D" id="1.10.443.10">
    <property type="entry name" value="Intergrase catalytic core"/>
    <property type="match status" value="1"/>
</dbReference>
<sequence length="323" mass="35799">MSRDQHWIALFLEAQAAELGATHNTLLAYQRDLRDFVNWLRNQGLGLETATQDNVESYLVHCDEQGLARATRARRLSAVRQLYRFAFDERLRADNPAIRIKGPGRAQRLPKTLSEDEVNRLLQAAQQHGRTAKDRVRNTCLMALLYATGMRVSELVSLPVSAARGDPQMLLIRGKGGKERMVPLSPPARDSLAAWLALRDRDEDLARSNGKAPSTFLFPSTSTGGYLTRHGFYTIIKELAVNAGVSPAKVTPHTLRHAFATHLLANGADLRVIQTLLGHADLATTEIYTHVLEGRLQALVEEHHPLAKAARRKQATDAASDEP</sequence>
<dbReference type="InterPro" id="IPR002104">
    <property type="entry name" value="Integrase_catalytic"/>
</dbReference>
<feature type="domain" description="Tyr recombinase" evidence="10">
    <location>
        <begin position="108"/>
        <end position="301"/>
    </location>
</feature>
<evidence type="ECO:0000313" key="13">
    <source>
        <dbReference type="Proteomes" id="UP000199582"/>
    </source>
</evidence>
<dbReference type="Gene3D" id="1.10.150.130">
    <property type="match status" value="1"/>
</dbReference>
<keyword evidence="7 9" id="KW-0233">DNA recombination</keyword>
<dbReference type="RefSeq" id="WP_093033493.1">
    <property type="nucleotide sequence ID" value="NZ_FOAG01000003.1"/>
</dbReference>
<evidence type="ECO:0000256" key="7">
    <source>
        <dbReference type="ARBA" id="ARBA00023172"/>
    </source>
</evidence>
<evidence type="ECO:0000256" key="9">
    <source>
        <dbReference type="HAMAP-Rule" id="MF_01808"/>
    </source>
</evidence>
<evidence type="ECO:0000256" key="5">
    <source>
        <dbReference type="ARBA" id="ARBA00022908"/>
    </source>
</evidence>
<dbReference type="Proteomes" id="UP000199582">
    <property type="component" value="Unassembled WGS sequence"/>
</dbReference>
<dbReference type="GO" id="GO:0006313">
    <property type="term" value="P:DNA transposition"/>
    <property type="evidence" value="ECO:0007669"/>
    <property type="project" value="UniProtKB-UniRule"/>
</dbReference>
<dbReference type="InterPro" id="IPR010998">
    <property type="entry name" value="Integrase_recombinase_N"/>
</dbReference>
<dbReference type="PROSITE" id="PS51900">
    <property type="entry name" value="CB"/>
    <property type="match status" value="1"/>
</dbReference>
<keyword evidence="3 9" id="KW-0132">Cell division</keyword>
<dbReference type="EMBL" id="FOAG01000003">
    <property type="protein sequence ID" value="SEK98014.1"/>
    <property type="molecule type" value="Genomic_DNA"/>
</dbReference>
<dbReference type="PANTHER" id="PTHR30349">
    <property type="entry name" value="PHAGE INTEGRASE-RELATED"/>
    <property type="match status" value="1"/>
</dbReference>
<keyword evidence="2 9" id="KW-0963">Cytoplasm</keyword>
<dbReference type="InterPro" id="IPR023009">
    <property type="entry name" value="Tyrosine_recombinase_XerC/XerD"/>
</dbReference>
<evidence type="ECO:0000256" key="3">
    <source>
        <dbReference type="ARBA" id="ARBA00022618"/>
    </source>
</evidence>
<keyword evidence="13" id="KW-1185">Reference proteome</keyword>
<keyword evidence="5 9" id="KW-0229">DNA integration</keyword>
<comment type="subunit">
    <text evidence="9">Forms a cyclic heterotetrameric complex composed of two molecules of XerC and two molecules of XerD.</text>
</comment>
<dbReference type="InterPro" id="IPR011010">
    <property type="entry name" value="DNA_brk_join_enz"/>
</dbReference>
<dbReference type="SUPFAM" id="SSF56349">
    <property type="entry name" value="DNA breaking-rejoining enzymes"/>
    <property type="match status" value="1"/>
</dbReference>
<dbReference type="HAMAP" id="MF_01808">
    <property type="entry name" value="Recomb_XerC_XerD"/>
    <property type="match status" value="1"/>
</dbReference>
<proteinExistence type="inferred from homology"/>
<dbReference type="InterPro" id="IPR004107">
    <property type="entry name" value="Integrase_SAM-like_N"/>
</dbReference>
<dbReference type="GO" id="GO:0005737">
    <property type="term" value="C:cytoplasm"/>
    <property type="evidence" value="ECO:0007669"/>
    <property type="project" value="UniProtKB-SubCell"/>
</dbReference>
<keyword evidence="6 9" id="KW-0238">DNA-binding</keyword>
<protein>
    <recommendedName>
        <fullName evidence="9">Tyrosine recombinase XerC</fullName>
    </recommendedName>
</protein>
<comment type="similarity">
    <text evidence="9">Belongs to the 'phage' integrase family. XerC subfamily.</text>
</comment>
<feature type="active site" evidence="9">
    <location>
        <position position="253"/>
    </location>
</feature>
<dbReference type="NCBIfam" id="NF001399">
    <property type="entry name" value="PRK00283.1"/>
    <property type="match status" value="1"/>
</dbReference>
<evidence type="ECO:0000256" key="8">
    <source>
        <dbReference type="ARBA" id="ARBA00023306"/>
    </source>
</evidence>
<feature type="active site" evidence="9">
    <location>
        <position position="256"/>
    </location>
</feature>
<dbReference type="InterPro" id="IPR050090">
    <property type="entry name" value="Tyrosine_recombinase_XerCD"/>
</dbReference>
<evidence type="ECO:0000256" key="1">
    <source>
        <dbReference type="ARBA" id="ARBA00004496"/>
    </source>
</evidence>
<dbReference type="GO" id="GO:0003677">
    <property type="term" value="F:DNA binding"/>
    <property type="evidence" value="ECO:0007669"/>
    <property type="project" value="UniProtKB-UniRule"/>
</dbReference>
<keyword evidence="4 9" id="KW-0159">Chromosome partition</keyword>
<comment type="function">
    <text evidence="9">Site-specific tyrosine recombinase, which acts by catalyzing the cutting and rejoining of the recombining DNA molecules. The XerC-XerD complex is essential to convert dimers of the bacterial chromosome into monomers to permit their segregation at cell division. It also contributes to the segregational stability of plasmids.</text>
</comment>
<feature type="active site" evidence="9">
    <location>
        <position position="279"/>
    </location>
</feature>
<feature type="domain" description="Core-binding (CB)" evidence="11">
    <location>
        <begin position="2"/>
        <end position="87"/>
    </location>
</feature>